<evidence type="ECO:0000313" key="3">
    <source>
        <dbReference type="Proteomes" id="UP001264959"/>
    </source>
</evidence>
<feature type="compositionally biased region" description="Acidic residues" evidence="1">
    <location>
        <begin position="137"/>
        <end position="153"/>
    </location>
</feature>
<dbReference type="Proteomes" id="UP001264959">
    <property type="component" value="Segment"/>
</dbReference>
<dbReference type="InterPro" id="IPR009092">
    <property type="entry name" value="Telokin-like_Tlp20_baculovir"/>
</dbReference>
<evidence type="ECO:0000313" key="2">
    <source>
        <dbReference type="EMBL" id="UZE89745.1"/>
    </source>
</evidence>
<feature type="region of interest" description="Disordered" evidence="1">
    <location>
        <begin position="133"/>
        <end position="172"/>
    </location>
</feature>
<organism evidence="2 3">
    <name type="scientific">Parapoynx stagnalis nucleopolyhedrovirus</name>
    <dbReference type="NCBI Taxonomy" id="2993413"/>
    <lineage>
        <taxon>Viruses</taxon>
        <taxon>Viruses incertae sedis</taxon>
        <taxon>Naldaviricetes</taxon>
        <taxon>Lefavirales</taxon>
        <taxon>Baculoviridae</taxon>
        <taxon>Alphabaculovirus</taxon>
        <taxon>Alphabaculovirus pastagnalis</taxon>
    </lineage>
</organism>
<proteinExistence type="predicted"/>
<dbReference type="EMBL" id="ON704650">
    <property type="protein sequence ID" value="UZE89745.1"/>
    <property type="molecule type" value="Genomic_DNA"/>
</dbReference>
<feature type="compositionally biased region" description="Basic and acidic residues" evidence="1">
    <location>
        <begin position="160"/>
        <end position="172"/>
    </location>
</feature>
<protein>
    <submittedName>
        <fullName evidence="2">TLP-20</fullName>
    </submittedName>
</protein>
<dbReference type="Gene3D" id="2.70.40.20">
    <property type="entry name" value="Baculovirus telokin-like protein 20"/>
    <property type="match status" value="1"/>
</dbReference>
<accession>A0A9E7Y5S1</accession>
<dbReference type="InterPro" id="IPR036731">
    <property type="entry name" value="Tlp20_sf"/>
</dbReference>
<sequence length="172" mass="19435">MANINSTMPDIVVVNAVKNAYDSNIIDFVIENEYYLKKLSVGAHVIKVQSSPILKDLYTTNVCYYPAISYDNYIIEYNLTDNSEYDLKVILLNYGADKLIKGEKLFSIKIFNINKFEDSVKLNCHNNVADAGTSTAAEDEEQHVDENDLEPIVEDGSPTEAKRQKLDDVQQD</sequence>
<reference evidence="2" key="1">
    <citation type="journal article" date="2022" name="Viruses">
        <title>The Parapoynx stagnalis Nucleopolyhedrovirus (PastNPV), a Divergent Member of the Alphabaculovirus Group I Clade, Encodes a Homolog of Ran GTPase.</title>
        <authorList>
            <person name="Harrison R.L."/>
            <person name="Rowley D.L."/>
        </authorList>
    </citation>
    <scope>NUCLEOTIDE SEQUENCE</scope>
    <source>
        <strain evidence="2">BCIPV-473</strain>
    </source>
</reference>
<name>A0A9E7Y5S1_9ABAC</name>
<evidence type="ECO:0000256" key="1">
    <source>
        <dbReference type="SAM" id="MobiDB-lite"/>
    </source>
</evidence>
<keyword evidence="3" id="KW-1185">Reference proteome</keyword>
<dbReference type="Pfam" id="PF06088">
    <property type="entry name" value="TLP-20"/>
    <property type="match status" value="1"/>
</dbReference>
<dbReference type="SUPFAM" id="SSF51289">
    <property type="entry name" value="Tlp20, baculovirus telokin-like protein"/>
    <property type="match status" value="1"/>
</dbReference>